<dbReference type="GO" id="GO:0003677">
    <property type="term" value="F:DNA binding"/>
    <property type="evidence" value="ECO:0007669"/>
    <property type="project" value="InterPro"/>
</dbReference>
<accession>A0A388T6W9</accession>
<dbReference type="SUPFAM" id="SSF46894">
    <property type="entry name" value="C-terminal effector domain of the bipartite response regulators"/>
    <property type="match status" value="1"/>
</dbReference>
<dbReference type="Gene3D" id="1.10.10.10">
    <property type="entry name" value="Winged helix-like DNA-binding domain superfamily/Winged helix DNA-binding domain"/>
    <property type="match status" value="1"/>
</dbReference>
<dbReference type="GO" id="GO:0006355">
    <property type="term" value="P:regulation of DNA-templated transcription"/>
    <property type="evidence" value="ECO:0007669"/>
    <property type="project" value="InterPro"/>
</dbReference>
<evidence type="ECO:0000313" key="2">
    <source>
        <dbReference type="EMBL" id="GBQ03981.1"/>
    </source>
</evidence>
<sequence length="84" mass="8667">MHGGNRYADPELAADAVPAGDSPLTAHEAEVPEFAWDGAPIAEPTERASLSPGAVGNRPSAAAAKPGAANRHTTVRLARERGWV</sequence>
<protein>
    <submittedName>
        <fullName evidence="2">Uncharacterized protein</fullName>
    </submittedName>
</protein>
<organism evidence="2 3">
    <name type="scientific">Streptomyces spongiicola</name>
    <dbReference type="NCBI Taxonomy" id="1690221"/>
    <lineage>
        <taxon>Bacteria</taxon>
        <taxon>Bacillati</taxon>
        <taxon>Actinomycetota</taxon>
        <taxon>Actinomycetes</taxon>
        <taxon>Kitasatosporales</taxon>
        <taxon>Streptomycetaceae</taxon>
        <taxon>Streptomyces</taxon>
    </lineage>
</organism>
<dbReference type="InterPro" id="IPR016032">
    <property type="entry name" value="Sig_transdc_resp-reg_C-effctor"/>
</dbReference>
<dbReference type="Proteomes" id="UP000265354">
    <property type="component" value="Unassembled WGS sequence"/>
</dbReference>
<dbReference type="InterPro" id="IPR036388">
    <property type="entry name" value="WH-like_DNA-bd_sf"/>
</dbReference>
<evidence type="ECO:0000313" key="3">
    <source>
        <dbReference type="Proteomes" id="UP000265354"/>
    </source>
</evidence>
<dbReference type="EMBL" id="BGZL01000025">
    <property type="protein sequence ID" value="GBQ03981.1"/>
    <property type="molecule type" value="Genomic_DNA"/>
</dbReference>
<comment type="caution">
    <text evidence="2">The sequence shown here is derived from an EMBL/GenBank/DDBJ whole genome shotgun (WGS) entry which is preliminary data.</text>
</comment>
<reference evidence="2 3" key="1">
    <citation type="submission" date="2018-07" db="EMBL/GenBank/DDBJ databases">
        <title>Whole Genome Shotgun Sequence of Streptomyces spongiicola strain 531S.</title>
        <authorList>
            <person name="Dohra H."/>
            <person name="Kodani S."/>
        </authorList>
    </citation>
    <scope>NUCLEOTIDE SEQUENCE [LARGE SCALE GENOMIC DNA]</scope>
    <source>
        <strain evidence="2 3">531S</strain>
    </source>
</reference>
<dbReference type="AlphaFoldDB" id="A0A388T6W9"/>
<proteinExistence type="predicted"/>
<gene>
    <name evidence="2" type="ORF">SSP531S_54690</name>
</gene>
<feature type="region of interest" description="Disordered" evidence="1">
    <location>
        <begin position="42"/>
        <end position="84"/>
    </location>
</feature>
<feature type="region of interest" description="Disordered" evidence="1">
    <location>
        <begin position="1"/>
        <end position="27"/>
    </location>
</feature>
<evidence type="ECO:0000256" key="1">
    <source>
        <dbReference type="SAM" id="MobiDB-lite"/>
    </source>
</evidence>
<name>A0A388T6W9_9ACTN</name>